<evidence type="ECO:0000313" key="1">
    <source>
        <dbReference type="EMBL" id="PYF74358.1"/>
    </source>
</evidence>
<dbReference type="EMBL" id="QKLU01000004">
    <property type="protein sequence ID" value="PYF74358.1"/>
    <property type="molecule type" value="Genomic_DNA"/>
</dbReference>
<name>A0A318UH57_9SPHI</name>
<evidence type="ECO:0000313" key="2">
    <source>
        <dbReference type="Proteomes" id="UP000248198"/>
    </source>
</evidence>
<keyword evidence="2" id="KW-1185">Reference proteome</keyword>
<organism evidence="1 2">
    <name type="scientific">Pedobacter nutrimenti</name>
    <dbReference type="NCBI Taxonomy" id="1241337"/>
    <lineage>
        <taxon>Bacteria</taxon>
        <taxon>Pseudomonadati</taxon>
        <taxon>Bacteroidota</taxon>
        <taxon>Sphingobacteriia</taxon>
        <taxon>Sphingobacteriales</taxon>
        <taxon>Sphingobacteriaceae</taxon>
        <taxon>Pedobacter</taxon>
    </lineage>
</organism>
<proteinExistence type="predicted"/>
<sequence>MTDKIDKERRKQILNDLRKNVREEFFLNIVASNLTSIFSPE</sequence>
<accession>A0A318UH57</accession>
<protein>
    <submittedName>
        <fullName evidence="1">Uncharacterized protein</fullName>
    </submittedName>
</protein>
<comment type="caution">
    <text evidence="1">The sequence shown here is derived from an EMBL/GenBank/DDBJ whole genome shotgun (WGS) entry which is preliminary data.</text>
</comment>
<reference evidence="1 2" key="1">
    <citation type="submission" date="2018-06" db="EMBL/GenBank/DDBJ databases">
        <title>Genomic Encyclopedia of Archaeal and Bacterial Type Strains, Phase II (KMG-II): from individual species to whole genera.</title>
        <authorList>
            <person name="Goeker M."/>
        </authorList>
    </citation>
    <scope>NUCLEOTIDE SEQUENCE [LARGE SCALE GENOMIC DNA]</scope>
    <source>
        <strain evidence="1 2">DSM 27372</strain>
    </source>
</reference>
<gene>
    <name evidence="1" type="ORF">B0O44_104529</name>
</gene>
<dbReference type="AlphaFoldDB" id="A0A318UH57"/>
<dbReference type="Proteomes" id="UP000248198">
    <property type="component" value="Unassembled WGS sequence"/>
</dbReference>